<dbReference type="OMA" id="PISHYPQ"/>
<dbReference type="OrthoDB" id="4457at2759"/>
<evidence type="ECO:0000256" key="2">
    <source>
        <dbReference type="ARBA" id="ARBA00008226"/>
    </source>
</evidence>
<proteinExistence type="inferred from homology"/>
<gene>
    <name evidence="15" type="ORF">CHC_T00002604001</name>
</gene>
<keyword evidence="8" id="KW-0809">Transit peptide</keyword>
<dbReference type="AlphaFoldDB" id="R7Q7X9"/>
<feature type="domain" description="FDX-ACB" evidence="14">
    <location>
        <begin position="299"/>
        <end position="390"/>
    </location>
</feature>
<dbReference type="InterPro" id="IPR036690">
    <property type="entry name" value="Fdx_antiC-bd_sf"/>
</dbReference>
<keyword evidence="7" id="KW-0648">Protein biosynthesis</keyword>
<dbReference type="GO" id="GO:0000049">
    <property type="term" value="F:tRNA binding"/>
    <property type="evidence" value="ECO:0007669"/>
    <property type="project" value="InterPro"/>
</dbReference>
<dbReference type="PANTHER" id="PTHR11538">
    <property type="entry name" value="PHENYLALANYL-TRNA SYNTHETASE"/>
    <property type="match status" value="1"/>
</dbReference>
<evidence type="ECO:0000256" key="4">
    <source>
        <dbReference type="ARBA" id="ARBA00022598"/>
    </source>
</evidence>
<dbReference type="PANTHER" id="PTHR11538:SF41">
    <property type="entry name" value="PHENYLALANINE--TRNA LIGASE, MITOCHONDRIAL"/>
    <property type="match status" value="1"/>
</dbReference>
<reference evidence="16" key="1">
    <citation type="journal article" date="2013" name="Proc. Natl. Acad. Sci. U.S.A.">
        <title>Genome structure and metabolic features in the red seaweed Chondrus crispus shed light on evolution of the Archaeplastida.</title>
        <authorList>
            <person name="Collen J."/>
            <person name="Porcel B."/>
            <person name="Carre W."/>
            <person name="Ball S.G."/>
            <person name="Chaparro C."/>
            <person name="Tonon T."/>
            <person name="Barbeyron T."/>
            <person name="Michel G."/>
            <person name="Noel B."/>
            <person name="Valentin K."/>
            <person name="Elias M."/>
            <person name="Artiguenave F."/>
            <person name="Arun A."/>
            <person name="Aury J.M."/>
            <person name="Barbosa-Neto J.F."/>
            <person name="Bothwell J.H."/>
            <person name="Bouget F.Y."/>
            <person name="Brillet L."/>
            <person name="Cabello-Hurtado F."/>
            <person name="Capella-Gutierrez S."/>
            <person name="Charrier B."/>
            <person name="Cladiere L."/>
            <person name="Cock J.M."/>
            <person name="Coelho S.M."/>
            <person name="Colleoni C."/>
            <person name="Czjzek M."/>
            <person name="Da Silva C."/>
            <person name="Delage L."/>
            <person name="Denoeud F."/>
            <person name="Deschamps P."/>
            <person name="Dittami S.M."/>
            <person name="Gabaldon T."/>
            <person name="Gachon C.M."/>
            <person name="Groisillier A."/>
            <person name="Herve C."/>
            <person name="Jabbari K."/>
            <person name="Katinka M."/>
            <person name="Kloareg B."/>
            <person name="Kowalczyk N."/>
            <person name="Labadie K."/>
            <person name="Leblanc C."/>
            <person name="Lopez P.J."/>
            <person name="McLachlan D.H."/>
            <person name="Meslet-Cladiere L."/>
            <person name="Moustafa A."/>
            <person name="Nehr Z."/>
            <person name="Nyvall Collen P."/>
            <person name="Panaud O."/>
            <person name="Partensky F."/>
            <person name="Poulain J."/>
            <person name="Rensing S.A."/>
            <person name="Rousvoal S."/>
            <person name="Samson G."/>
            <person name="Symeonidi A."/>
            <person name="Weissenbach J."/>
            <person name="Zambounis A."/>
            <person name="Wincker P."/>
            <person name="Boyen C."/>
        </authorList>
    </citation>
    <scope>NUCLEOTIDE SEQUENCE [LARGE SCALE GENOMIC DNA]</scope>
    <source>
        <strain evidence="16">cv. Stackhouse</strain>
    </source>
</reference>
<dbReference type="Gramene" id="CDF33928">
    <property type="protein sequence ID" value="CDF33928"/>
    <property type="gene ID" value="CHC_T00002604001"/>
</dbReference>
<evidence type="ECO:0000256" key="1">
    <source>
        <dbReference type="ARBA" id="ARBA00004305"/>
    </source>
</evidence>
<evidence type="ECO:0000256" key="7">
    <source>
        <dbReference type="ARBA" id="ARBA00022917"/>
    </source>
</evidence>
<evidence type="ECO:0000256" key="9">
    <source>
        <dbReference type="ARBA" id="ARBA00023128"/>
    </source>
</evidence>
<evidence type="ECO:0000256" key="5">
    <source>
        <dbReference type="ARBA" id="ARBA00022741"/>
    </source>
</evidence>
<dbReference type="PhylomeDB" id="R7Q7X9"/>
<dbReference type="CDD" id="cd00496">
    <property type="entry name" value="PheRS_alpha_core"/>
    <property type="match status" value="1"/>
</dbReference>
<dbReference type="Gene3D" id="3.30.930.10">
    <property type="entry name" value="Bira Bifunctional Protein, Domain 2"/>
    <property type="match status" value="2"/>
</dbReference>
<evidence type="ECO:0000256" key="3">
    <source>
        <dbReference type="ARBA" id="ARBA00012814"/>
    </source>
</evidence>
<dbReference type="Pfam" id="PF03147">
    <property type="entry name" value="FDX-ACB"/>
    <property type="match status" value="1"/>
</dbReference>
<evidence type="ECO:0000256" key="10">
    <source>
        <dbReference type="ARBA" id="ARBA00023146"/>
    </source>
</evidence>
<dbReference type="FunFam" id="3.30.70.380:FF:000002">
    <property type="entry name" value="phenylalanine--tRNA ligase, mitochondrial"/>
    <property type="match status" value="1"/>
</dbReference>
<evidence type="ECO:0000256" key="12">
    <source>
        <dbReference type="ARBA" id="ARBA00049255"/>
    </source>
</evidence>
<accession>R7Q7X9</accession>
<dbReference type="GeneID" id="17321460"/>
<evidence type="ECO:0000259" key="13">
    <source>
        <dbReference type="PROSITE" id="PS50862"/>
    </source>
</evidence>
<feature type="domain" description="Aminoacyl-transfer RNA synthetases class-II family profile" evidence="13">
    <location>
        <begin position="148"/>
        <end position="297"/>
    </location>
</feature>
<dbReference type="SMART" id="SM00896">
    <property type="entry name" value="FDX-ACB"/>
    <property type="match status" value="1"/>
</dbReference>
<evidence type="ECO:0000313" key="16">
    <source>
        <dbReference type="Proteomes" id="UP000012073"/>
    </source>
</evidence>
<sequence length="390" mass="44513">MLTSGFRVRHVARRLFSCSSTVTASEPALRSRSSDTLASARGRVPASIWAKTSAQLHLRRNHPLNTLRKHIEAYIHEKYPSTFRMHSSLPPVVSTVQCFDDLRVPLGHVSRAPTDTYYVDDTTLLRTHMTAHDVELLAAGETAFLLCGDVYRRDTVDRTHYPVFHQVDAARLFPSGTSRKQVEEDLKQTLSGLAKALFGDVEMRWVEGYFPFTHPSFELEVAWQGEWLEVLGCGLLHREVLQRGGVSDDVEGWAFGMGLERLAMVLFGVPDIRLFWSEDERFLGQFNERGIEARYKPFSVFPAVEKDVSFWVEDISRFHENDIHELAREVCGDLVENVKVVDTFKKGGSLSLCFRITFRSMEKTLTHAEVNKLYNEFRTQISETLPVTLR</sequence>
<keyword evidence="4" id="KW-0436">Ligase</keyword>
<dbReference type="Pfam" id="PF01409">
    <property type="entry name" value="tRNA-synt_2d"/>
    <property type="match status" value="1"/>
</dbReference>
<dbReference type="EMBL" id="HG001662">
    <property type="protein sequence ID" value="CDF33928.1"/>
    <property type="molecule type" value="Genomic_DNA"/>
</dbReference>
<dbReference type="InterPro" id="IPR002319">
    <property type="entry name" value="Phenylalanyl-tRNA_Synthase"/>
</dbReference>
<dbReference type="SUPFAM" id="SSF54991">
    <property type="entry name" value="Anticodon-binding domain of PheRS"/>
    <property type="match status" value="1"/>
</dbReference>
<evidence type="ECO:0000256" key="6">
    <source>
        <dbReference type="ARBA" id="ARBA00022840"/>
    </source>
</evidence>
<keyword evidence="5" id="KW-0547">Nucleotide-binding</keyword>
<keyword evidence="9" id="KW-0496">Mitochondrion</keyword>
<protein>
    <recommendedName>
        <fullName evidence="3">phenylalanine--tRNA ligase</fullName>
        <ecNumber evidence="3">6.1.1.20</ecNumber>
    </recommendedName>
    <alternativeName>
        <fullName evidence="11">Phenylalanyl-tRNA synthetase</fullName>
    </alternativeName>
</protein>
<evidence type="ECO:0000256" key="8">
    <source>
        <dbReference type="ARBA" id="ARBA00022946"/>
    </source>
</evidence>
<dbReference type="InterPro" id="IPR045864">
    <property type="entry name" value="aa-tRNA-synth_II/BPL/LPL"/>
</dbReference>
<dbReference type="Gene3D" id="3.30.70.380">
    <property type="entry name" value="Ferrodoxin-fold anticodon-binding domain"/>
    <property type="match status" value="1"/>
</dbReference>
<dbReference type="GO" id="GO:0004826">
    <property type="term" value="F:phenylalanine-tRNA ligase activity"/>
    <property type="evidence" value="ECO:0007669"/>
    <property type="project" value="UniProtKB-EC"/>
</dbReference>
<dbReference type="PROSITE" id="PS51447">
    <property type="entry name" value="FDX_ACB"/>
    <property type="match status" value="1"/>
</dbReference>
<evidence type="ECO:0000313" key="15">
    <source>
        <dbReference type="EMBL" id="CDF33928.1"/>
    </source>
</evidence>
<comment type="catalytic activity">
    <reaction evidence="12">
        <text>tRNA(Phe) + L-phenylalanine + ATP = L-phenylalanyl-tRNA(Phe) + AMP + diphosphate + H(+)</text>
        <dbReference type="Rhea" id="RHEA:19413"/>
        <dbReference type="Rhea" id="RHEA-COMP:9668"/>
        <dbReference type="Rhea" id="RHEA-COMP:9699"/>
        <dbReference type="ChEBI" id="CHEBI:15378"/>
        <dbReference type="ChEBI" id="CHEBI:30616"/>
        <dbReference type="ChEBI" id="CHEBI:33019"/>
        <dbReference type="ChEBI" id="CHEBI:58095"/>
        <dbReference type="ChEBI" id="CHEBI:78442"/>
        <dbReference type="ChEBI" id="CHEBI:78531"/>
        <dbReference type="ChEBI" id="CHEBI:456215"/>
        <dbReference type="EC" id="6.1.1.20"/>
    </reaction>
</comment>
<dbReference type="SUPFAM" id="SSF55681">
    <property type="entry name" value="Class II aaRS and biotin synthetases"/>
    <property type="match status" value="1"/>
</dbReference>
<dbReference type="STRING" id="2769.R7Q7X9"/>
<dbReference type="PROSITE" id="PS50862">
    <property type="entry name" value="AA_TRNA_LIGASE_II"/>
    <property type="match status" value="1"/>
</dbReference>
<organism evidence="15 16">
    <name type="scientific">Chondrus crispus</name>
    <name type="common">Carrageen Irish moss</name>
    <name type="synonym">Polymorpha crispa</name>
    <dbReference type="NCBI Taxonomy" id="2769"/>
    <lineage>
        <taxon>Eukaryota</taxon>
        <taxon>Rhodophyta</taxon>
        <taxon>Florideophyceae</taxon>
        <taxon>Rhodymeniophycidae</taxon>
        <taxon>Gigartinales</taxon>
        <taxon>Gigartinaceae</taxon>
        <taxon>Chondrus</taxon>
    </lineage>
</organism>
<evidence type="ECO:0000259" key="14">
    <source>
        <dbReference type="PROSITE" id="PS51447"/>
    </source>
</evidence>
<dbReference type="GO" id="GO:0005524">
    <property type="term" value="F:ATP binding"/>
    <property type="evidence" value="ECO:0007669"/>
    <property type="project" value="UniProtKB-KW"/>
</dbReference>
<dbReference type="KEGG" id="ccp:CHC_T00002604001"/>
<comment type="subcellular location">
    <subcellularLocation>
        <location evidence="1">Mitochondrion matrix</location>
    </subcellularLocation>
</comment>
<keyword evidence="10" id="KW-0030">Aminoacyl-tRNA synthetase</keyword>
<dbReference type="RefSeq" id="XP_005713747.1">
    <property type="nucleotide sequence ID" value="XM_005713690.1"/>
</dbReference>
<dbReference type="InterPro" id="IPR005121">
    <property type="entry name" value="Fdx_antiC-bd"/>
</dbReference>
<dbReference type="EC" id="6.1.1.20" evidence="3"/>
<dbReference type="GO" id="GO:0006432">
    <property type="term" value="P:phenylalanyl-tRNA aminoacylation"/>
    <property type="evidence" value="ECO:0007669"/>
    <property type="project" value="TreeGrafter"/>
</dbReference>
<dbReference type="GO" id="GO:0005759">
    <property type="term" value="C:mitochondrial matrix"/>
    <property type="evidence" value="ECO:0007669"/>
    <property type="project" value="UniProtKB-SubCell"/>
</dbReference>
<keyword evidence="16" id="KW-1185">Reference proteome</keyword>
<dbReference type="Proteomes" id="UP000012073">
    <property type="component" value="Unassembled WGS sequence"/>
</dbReference>
<name>R7Q7X9_CHOCR</name>
<evidence type="ECO:0000256" key="11">
    <source>
        <dbReference type="ARBA" id="ARBA00031194"/>
    </source>
</evidence>
<keyword evidence="6" id="KW-0067">ATP-binding</keyword>
<dbReference type="InterPro" id="IPR006195">
    <property type="entry name" value="aa-tRNA-synth_II"/>
</dbReference>
<comment type="similarity">
    <text evidence="2">Belongs to the class-II aminoacyl-tRNA synthetase family.</text>
</comment>